<reference evidence="1 2" key="1">
    <citation type="journal article" date="2017" name="Int. J. Syst. Evol. Microbiol.">
        <title>Bacillus notoginsengisoli sp. nov., a novel bacterium isolated from the rhizosphere of Panax notoginseng.</title>
        <authorList>
            <person name="Zhang M.Y."/>
            <person name="Cheng J."/>
            <person name="Cai Y."/>
            <person name="Zhang T.Y."/>
            <person name="Wu Y.Y."/>
            <person name="Manikprabhu D."/>
            <person name="Li W.J."/>
            <person name="Zhang Y.X."/>
        </authorList>
    </citation>
    <scope>NUCLEOTIDE SEQUENCE [LARGE SCALE GENOMIC DNA]</scope>
    <source>
        <strain evidence="1 2">JCM 30743</strain>
    </source>
</reference>
<proteinExistence type="predicted"/>
<dbReference type="OrthoDB" id="1955171at2"/>
<dbReference type="Pfam" id="PF14169">
    <property type="entry name" value="YdjO"/>
    <property type="match status" value="1"/>
</dbReference>
<organism evidence="1 2">
    <name type="scientific">Neobacillus notoginsengisoli</name>
    <dbReference type="NCBI Taxonomy" id="1578198"/>
    <lineage>
        <taxon>Bacteria</taxon>
        <taxon>Bacillati</taxon>
        <taxon>Bacillota</taxon>
        <taxon>Bacilli</taxon>
        <taxon>Bacillales</taxon>
        <taxon>Bacillaceae</taxon>
        <taxon>Neobacillus</taxon>
    </lineage>
</organism>
<dbReference type="InterPro" id="IPR025916">
    <property type="entry name" value="YdjO"/>
</dbReference>
<protein>
    <recommendedName>
        <fullName evidence="3">Cold-shock protein</fullName>
    </recommendedName>
</protein>
<gene>
    <name evidence="1" type="ORF">D1B31_06175</name>
</gene>
<dbReference type="AlphaFoldDB" id="A0A417YX90"/>
<name>A0A417YX90_9BACI</name>
<evidence type="ECO:0000313" key="2">
    <source>
        <dbReference type="Proteomes" id="UP000284416"/>
    </source>
</evidence>
<comment type="caution">
    <text evidence="1">The sequence shown here is derived from an EMBL/GenBank/DDBJ whole genome shotgun (WGS) entry which is preliminary data.</text>
</comment>
<accession>A0A417YX90</accession>
<keyword evidence="2" id="KW-1185">Reference proteome</keyword>
<dbReference type="EMBL" id="QWEG01000003">
    <property type="protein sequence ID" value="RHW42213.1"/>
    <property type="molecule type" value="Genomic_DNA"/>
</dbReference>
<sequence>MFFGRRFPVEKEEETLISTEIYSCSDDSCIGWMRKNFASDDLLCPMCGSTMDSGVKDLPEI</sequence>
<dbReference type="Proteomes" id="UP000284416">
    <property type="component" value="Unassembled WGS sequence"/>
</dbReference>
<evidence type="ECO:0008006" key="3">
    <source>
        <dbReference type="Google" id="ProtNLM"/>
    </source>
</evidence>
<evidence type="ECO:0000313" key="1">
    <source>
        <dbReference type="EMBL" id="RHW42213.1"/>
    </source>
</evidence>